<dbReference type="OrthoDB" id="9779263at2"/>
<reference evidence="3" key="1">
    <citation type="submission" date="2016-11" db="EMBL/GenBank/DDBJ databases">
        <authorList>
            <person name="Varghese N."/>
            <person name="Submissions S."/>
        </authorList>
    </citation>
    <scope>NUCLEOTIDE SEQUENCE [LARGE SCALE GENOMIC DNA]</scope>
    <source>
        <strain evidence="3">CGMCC 1.8863</strain>
    </source>
</reference>
<evidence type="ECO:0000313" key="2">
    <source>
        <dbReference type="EMBL" id="SHJ00459.1"/>
    </source>
</evidence>
<dbReference type="CDD" id="cd04182">
    <property type="entry name" value="GT_2_like_f"/>
    <property type="match status" value="1"/>
</dbReference>
<dbReference type="RefSeq" id="WP_072764137.1">
    <property type="nucleotide sequence ID" value="NZ_FQYX01000009.1"/>
</dbReference>
<dbReference type="PANTHER" id="PTHR43777">
    <property type="entry name" value="MOLYBDENUM COFACTOR CYTIDYLYLTRANSFERASE"/>
    <property type="match status" value="1"/>
</dbReference>
<protein>
    <submittedName>
        <fullName evidence="2">Molybdenum cofactor cytidylyltransferase</fullName>
    </submittedName>
</protein>
<dbReference type="GO" id="GO:0016779">
    <property type="term" value="F:nucleotidyltransferase activity"/>
    <property type="evidence" value="ECO:0007669"/>
    <property type="project" value="UniProtKB-KW"/>
</dbReference>
<proteinExistence type="predicted"/>
<name>A0A1M6FS53_9FLAO</name>
<dbReference type="AlphaFoldDB" id="A0A1M6FS53"/>
<sequence length="207" mass="22848">MIQERSKIAVLIMAAGESSRMPGIKQLLPWGKTTLLGNAIDSAKNSKGCKVFVVLGAFADEITPKIDGKEVTFLYNKDWKLGLGNSISFAVNHLRDAAFPYEGILLMLADQPLIDECYLDELIEAFKKNKSHIVATKYTKRQGVPAIFGLEYFEDLGRLNGDFGAKEIIKKHQGKVVSVSAKGKEIDVDTLAAYDNLINAYFKSLSE</sequence>
<dbReference type="Gene3D" id="3.90.550.10">
    <property type="entry name" value="Spore Coat Polysaccharide Biosynthesis Protein SpsA, Chain A"/>
    <property type="match status" value="1"/>
</dbReference>
<dbReference type="SUPFAM" id="SSF53448">
    <property type="entry name" value="Nucleotide-diphospho-sugar transferases"/>
    <property type="match status" value="1"/>
</dbReference>
<organism evidence="2 3">
    <name type="scientific">Arenibacter nanhaiticus</name>
    <dbReference type="NCBI Taxonomy" id="558155"/>
    <lineage>
        <taxon>Bacteria</taxon>
        <taxon>Pseudomonadati</taxon>
        <taxon>Bacteroidota</taxon>
        <taxon>Flavobacteriia</taxon>
        <taxon>Flavobacteriales</taxon>
        <taxon>Flavobacteriaceae</taxon>
        <taxon>Arenibacter</taxon>
    </lineage>
</organism>
<keyword evidence="2" id="KW-0808">Transferase</keyword>
<keyword evidence="3" id="KW-1185">Reference proteome</keyword>
<dbReference type="Proteomes" id="UP000184231">
    <property type="component" value="Unassembled WGS sequence"/>
</dbReference>
<feature type="domain" description="MobA-like NTP transferase" evidence="1">
    <location>
        <begin position="10"/>
        <end position="173"/>
    </location>
</feature>
<dbReference type="Pfam" id="PF12804">
    <property type="entry name" value="NTP_transf_3"/>
    <property type="match status" value="1"/>
</dbReference>
<evidence type="ECO:0000313" key="3">
    <source>
        <dbReference type="Proteomes" id="UP000184231"/>
    </source>
</evidence>
<dbReference type="PANTHER" id="PTHR43777:SF1">
    <property type="entry name" value="MOLYBDENUM COFACTOR CYTIDYLYLTRANSFERASE"/>
    <property type="match status" value="1"/>
</dbReference>
<keyword evidence="2" id="KW-0548">Nucleotidyltransferase</keyword>
<dbReference type="STRING" id="558155.SAMN04487911_10963"/>
<accession>A0A1M6FS53</accession>
<dbReference type="InterPro" id="IPR029044">
    <property type="entry name" value="Nucleotide-diphossugar_trans"/>
</dbReference>
<dbReference type="EMBL" id="FQYX01000009">
    <property type="protein sequence ID" value="SHJ00459.1"/>
    <property type="molecule type" value="Genomic_DNA"/>
</dbReference>
<dbReference type="InterPro" id="IPR025877">
    <property type="entry name" value="MobA-like_NTP_Trfase"/>
</dbReference>
<evidence type="ECO:0000259" key="1">
    <source>
        <dbReference type="Pfam" id="PF12804"/>
    </source>
</evidence>
<gene>
    <name evidence="2" type="ORF">SAMN04487911_10963</name>
</gene>